<sequence>MAQTVAFTGRYARYKKSTDTVLDWLARTASTCCDIASIVASLQTADNRRKIAKGSTVITLRTAELVRLAQAIADADPSIPTPLTILETTRDVIRLRQDVAADYAMDSMRRHSTLTESDHGHKHFIAVLQQVHDILKPSASTGAAPAPPAKSNKRKKKSVATTEDTTNAFARLQVEEPQAVIHVGPSKAFPGQAPADDYTRTTFKLDKKEENANIALICHLQDLHDVRILVKEAWISFSRGEVSLVYASMVTEVAFGLLRCADDQFTTLNPKLAEYRHVLDALGVRCAKSDHDRGIMFVMSNDETAPLNEGVAGLDLSELLCPQAFFLLQDHINHQMDLSTASQKQEFAAHRATINLWSETHPFAKVLLKNPLGTMIKCGAELRLNEMIAGLQRGFKEGKIWTWSTVACQTYMDISDVLEGSESIGVGYLKAALQDCLDLEAPSKAFFEGLSRRTPAGDSWPEWMSGVAEDARKALRQIDMPKDTYFSAARGTAGFTEQKKDFQKTVNRWTSGLESVLPTLAGGSTFMLKEALLSTGCCNANHPSLPLHSMAYLYRAGRRLGIIPCDWPDMEFMIASQASVGPLVPKLAADCQLDRYLEAFKVATGLRPDIDGHFNRETVVDVYGKGVPIRVGAEFCAKVVESITAQKASSVQTSMGKIVEIILHDKAHTNKHNKTLGKQINRNDTASNQRESFSPVELPTVFQTSFRRDEPILNFDYHGFMLHCHQLCGEVADAIISSNTFVFDDGLVTSLDVEMGTERLNERPHDVALGALLQLQSDLADPEVLKQSFWPSIASVMEKTIKNDGKRFMKAANDQSSGHIPKSLRRSIGKKHADWLKSNASRALLLKPAGTKVAFTGKLVTLSHPALTLAKLNQVGSGDGHGTVVPGFMVSDGAGGHFDQHVMVMW</sequence>
<name>A0A9Q8PEM8_PASFU</name>
<evidence type="ECO:0000259" key="2">
    <source>
        <dbReference type="Pfam" id="PF20253"/>
    </source>
</evidence>
<dbReference type="AlphaFoldDB" id="A0A9Q8PEM8"/>
<reference evidence="3" key="2">
    <citation type="journal article" date="2022" name="Microb. Genom.">
        <title>A chromosome-scale genome assembly of the tomato pathogen Cladosporium fulvum reveals a compartmentalized genome architecture and the presence of a dispensable chromosome.</title>
        <authorList>
            <person name="Zaccaron A.Z."/>
            <person name="Chen L.H."/>
            <person name="Samaras A."/>
            <person name="Stergiopoulos I."/>
        </authorList>
    </citation>
    <scope>NUCLEOTIDE SEQUENCE</scope>
    <source>
        <strain evidence="3">Race5_Kim</strain>
    </source>
</reference>
<keyword evidence="4" id="KW-1185">Reference proteome</keyword>
<dbReference type="EMBL" id="CP090170">
    <property type="protein sequence ID" value="UJO21049.1"/>
    <property type="molecule type" value="Genomic_DNA"/>
</dbReference>
<dbReference type="Proteomes" id="UP000756132">
    <property type="component" value="Chromosome 8"/>
</dbReference>
<dbReference type="PANTHER" id="PTHR38795">
    <property type="entry name" value="DUF6604 DOMAIN-CONTAINING PROTEIN"/>
    <property type="match status" value="1"/>
</dbReference>
<evidence type="ECO:0000256" key="1">
    <source>
        <dbReference type="SAM" id="MobiDB-lite"/>
    </source>
</evidence>
<evidence type="ECO:0000313" key="4">
    <source>
        <dbReference type="Proteomes" id="UP000756132"/>
    </source>
</evidence>
<dbReference type="RefSeq" id="XP_047765415.1">
    <property type="nucleotide sequence ID" value="XM_047910473.1"/>
</dbReference>
<reference evidence="3" key="1">
    <citation type="submission" date="2021-12" db="EMBL/GenBank/DDBJ databases">
        <authorList>
            <person name="Zaccaron A."/>
            <person name="Stergiopoulos I."/>
        </authorList>
    </citation>
    <scope>NUCLEOTIDE SEQUENCE</scope>
    <source>
        <strain evidence="3">Race5_Kim</strain>
    </source>
</reference>
<dbReference type="OrthoDB" id="3650889at2759"/>
<protein>
    <recommendedName>
        <fullName evidence="2">DUF6604 domain-containing protein</fullName>
    </recommendedName>
</protein>
<dbReference type="PANTHER" id="PTHR38795:SF1">
    <property type="entry name" value="DUF6604 DOMAIN-CONTAINING PROTEIN"/>
    <property type="match status" value="1"/>
</dbReference>
<dbReference type="KEGG" id="ffu:CLAFUR5_11325"/>
<dbReference type="GeneID" id="71991203"/>
<evidence type="ECO:0000313" key="3">
    <source>
        <dbReference type="EMBL" id="UJO21049.1"/>
    </source>
</evidence>
<feature type="domain" description="DUF6604" evidence="2">
    <location>
        <begin position="13"/>
        <end position="266"/>
    </location>
</feature>
<feature type="region of interest" description="Disordered" evidence="1">
    <location>
        <begin position="138"/>
        <end position="162"/>
    </location>
</feature>
<accession>A0A9Q8PEM8</accession>
<dbReference type="Pfam" id="PF20253">
    <property type="entry name" value="DUF6604"/>
    <property type="match status" value="1"/>
</dbReference>
<organism evidence="3 4">
    <name type="scientific">Passalora fulva</name>
    <name type="common">Tomato leaf mold</name>
    <name type="synonym">Cladosporium fulvum</name>
    <dbReference type="NCBI Taxonomy" id="5499"/>
    <lineage>
        <taxon>Eukaryota</taxon>
        <taxon>Fungi</taxon>
        <taxon>Dikarya</taxon>
        <taxon>Ascomycota</taxon>
        <taxon>Pezizomycotina</taxon>
        <taxon>Dothideomycetes</taxon>
        <taxon>Dothideomycetidae</taxon>
        <taxon>Mycosphaerellales</taxon>
        <taxon>Mycosphaerellaceae</taxon>
        <taxon>Fulvia</taxon>
    </lineage>
</organism>
<gene>
    <name evidence="3" type="ORF">CLAFUR5_11325</name>
</gene>
<proteinExistence type="predicted"/>
<dbReference type="InterPro" id="IPR046539">
    <property type="entry name" value="DUF6604"/>
</dbReference>